<accession>A0A1E3GN80</accession>
<organism evidence="2 3">
    <name type="scientific">Methylobrevis pamukkalensis</name>
    <dbReference type="NCBI Taxonomy" id="1439726"/>
    <lineage>
        <taxon>Bacteria</taxon>
        <taxon>Pseudomonadati</taxon>
        <taxon>Pseudomonadota</taxon>
        <taxon>Alphaproteobacteria</taxon>
        <taxon>Hyphomicrobiales</taxon>
        <taxon>Pleomorphomonadaceae</taxon>
        <taxon>Methylobrevis</taxon>
    </lineage>
</organism>
<gene>
    <name evidence="2" type="ORF">A6302_04531</name>
</gene>
<dbReference type="AlphaFoldDB" id="A0A1E3GN80"/>
<comment type="caution">
    <text evidence="2">The sequence shown here is derived from an EMBL/GenBank/DDBJ whole genome shotgun (WGS) entry which is preliminary data.</text>
</comment>
<dbReference type="EMBL" id="MCRJ01000281">
    <property type="protein sequence ID" value="ODN65467.1"/>
    <property type="molecule type" value="Genomic_DNA"/>
</dbReference>
<feature type="compositionally biased region" description="Polar residues" evidence="1">
    <location>
        <begin position="83"/>
        <end position="98"/>
    </location>
</feature>
<dbReference type="Proteomes" id="UP000094622">
    <property type="component" value="Unassembled WGS sequence"/>
</dbReference>
<proteinExistence type="predicted"/>
<protein>
    <submittedName>
        <fullName evidence="2">Uncharacterized protein</fullName>
    </submittedName>
</protein>
<feature type="region of interest" description="Disordered" evidence="1">
    <location>
        <begin position="75"/>
        <end position="98"/>
    </location>
</feature>
<evidence type="ECO:0000313" key="2">
    <source>
        <dbReference type="EMBL" id="ODN65467.1"/>
    </source>
</evidence>
<reference evidence="2 3" key="1">
    <citation type="submission" date="2016-07" db="EMBL/GenBank/DDBJ databases">
        <title>Draft Genome Sequence of Methylobrevis pamukkalensis PK2.</title>
        <authorList>
            <person name="Vasilenko O.V."/>
            <person name="Doronina N.V."/>
            <person name="Shmareva M.N."/>
            <person name="Tarlachkov S.V."/>
            <person name="Mustakhimov I."/>
            <person name="Trotsenko Y.A."/>
        </authorList>
    </citation>
    <scope>NUCLEOTIDE SEQUENCE [LARGE SCALE GENOMIC DNA]</scope>
    <source>
        <strain evidence="2 3">PK2</strain>
    </source>
</reference>
<evidence type="ECO:0000256" key="1">
    <source>
        <dbReference type="SAM" id="MobiDB-lite"/>
    </source>
</evidence>
<sequence length="130" mass="13419">MAGSTTISSGVTAAPSRRFCAPSTISRSPAETPSVTTQSLPDVRLAVITRVSALSSAVTNIAVVSPRALWPTARCGSRKAPSISPSESSARTYMPGSSSRRGLAIFTRIAKVPVASLTVASADWMEPTSP</sequence>
<keyword evidence="3" id="KW-1185">Reference proteome</keyword>
<name>A0A1E3GN80_9HYPH</name>
<evidence type="ECO:0000313" key="3">
    <source>
        <dbReference type="Proteomes" id="UP000094622"/>
    </source>
</evidence>